<feature type="repeat" description="ANK" evidence="7">
    <location>
        <begin position="592"/>
        <end position="625"/>
    </location>
</feature>
<feature type="compositionally biased region" description="Basic and acidic residues" evidence="8">
    <location>
        <begin position="675"/>
        <end position="692"/>
    </location>
</feature>
<feature type="domain" description="PGG" evidence="10">
    <location>
        <begin position="693"/>
        <end position="722"/>
    </location>
</feature>
<keyword evidence="3" id="KW-0677">Repeat</keyword>
<organism evidence="11 12">
    <name type="scientific">Deinandra increscens subsp. villosa</name>
    <dbReference type="NCBI Taxonomy" id="3103831"/>
    <lineage>
        <taxon>Eukaryota</taxon>
        <taxon>Viridiplantae</taxon>
        <taxon>Streptophyta</taxon>
        <taxon>Embryophyta</taxon>
        <taxon>Tracheophyta</taxon>
        <taxon>Spermatophyta</taxon>
        <taxon>Magnoliopsida</taxon>
        <taxon>eudicotyledons</taxon>
        <taxon>Gunneridae</taxon>
        <taxon>Pentapetalae</taxon>
        <taxon>asterids</taxon>
        <taxon>campanulids</taxon>
        <taxon>Asterales</taxon>
        <taxon>Asteraceae</taxon>
        <taxon>Asteroideae</taxon>
        <taxon>Heliantheae alliance</taxon>
        <taxon>Madieae</taxon>
        <taxon>Madiinae</taxon>
        <taxon>Deinandra</taxon>
    </lineage>
</organism>
<evidence type="ECO:0000313" key="12">
    <source>
        <dbReference type="Proteomes" id="UP001408789"/>
    </source>
</evidence>
<feature type="transmembrane region" description="Helical" evidence="9">
    <location>
        <begin position="388"/>
        <end position="411"/>
    </location>
</feature>
<keyword evidence="2 9" id="KW-0812">Transmembrane</keyword>
<dbReference type="PANTHER" id="PTHR24186:SF37">
    <property type="entry name" value="PGG DOMAIN-CONTAINING PROTEIN"/>
    <property type="match status" value="1"/>
</dbReference>
<dbReference type="Pfam" id="PF00023">
    <property type="entry name" value="Ank"/>
    <property type="match status" value="2"/>
</dbReference>
<feature type="transmembrane region" description="Helical" evidence="9">
    <location>
        <begin position="345"/>
        <end position="368"/>
    </location>
</feature>
<dbReference type="PROSITE" id="PS50297">
    <property type="entry name" value="ANK_REP_REGION"/>
    <property type="match status" value="7"/>
</dbReference>
<keyword evidence="12" id="KW-1185">Reference proteome</keyword>
<reference evidence="11 12" key="1">
    <citation type="submission" date="2024-04" db="EMBL/GenBank/DDBJ databases">
        <title>The reference genome of an endangered Asteraceae, Deinandra increscens subsp. villosa, native to the Central Coast of California.</title>
        <authorList>
            <person name="Guilliams M."/>
            <person name="Hasenstab-Lehman K."/>
            <person name="Meyer R."/>
            <person name="Mcevoy S."/>
        </authorList>
    </citation>
    <scope>NUCLEOTIDE SEQUENCE [LARGE SCALE GENOMIC DNA]</scope>
    <source>
        <tissue evidence="11">Leaf</tissue>
    </source>
</reference>
<feature type="transmembrane region" description="Helical" evidence="9">
    <location>
        <begin position="313"/>
        <end position="333"/>
    </location>
</feature>
<evidence type="ECO:0000256" key="3">
    <source>
        <dbReference type="ARBA" id="ARBA00022737"/>
    </source>
</evidence>
<feature type="repeat" description="ANK" evidence="7">
    <location>
        <begin position="487"/>
        <end position="509"/>
    </location>
</feature>
<feature type="domain" description="PGG" evidence="10">
    <location>
        <begin position="248"/>
        <end position="369"/>
    </location>
</feature>
<keyword evidence="6 9" id="KW-0472">Membrane</keyword>
<feature type="repeat" description="ANK" evidence="7">
    <location>
        <begin position="453"/>
        <end position="474"/>
    </location>
</feature>
<dbReference type="InterPro" id="IPR002110">
    <property type="entry name" value="Ankyrin_rpt"/>
</dbReference>
<protein>
    <recommendedName>
        <fullName evidence="10">PGG domain-containing protein</fullName>
    </recommendedName>
</protein>
<keyword evidence="4 9" id="KW-1133">Transmembrane helix</keyword>
<dbReference type="Proteomes" id="UP001408789">
    <property type="component" value="Unassembled WGS sequence"/>
</dbReference>
<comment type="subcellular location">
    <subcellularLocation>
        <location evidence="1">Membrane</location>
        <topology evidence="1">Multi-pass membrane protein</topology>
    </subcellularLocation>
</comment>
<gene>
    <name evidence="11" type="ORF">SSX86_021316</name>
</gene>
<dbReference type="SMART" id="SM00248">
    <property type="entry name" value="ANK"/>
    <property type="match status" value="12"/>
</dbReference>
<feature type="region of interest" description="Disordered" evidence="8">
    <location>
        <begin position="671"/>
        <end position="692"/>
    </location>
</feature>
<dbReference type="SUPFAM" id="SSF48403">
    <property type="entry name" value="Ankyrin repeat"/>
    <property type="match status" value="2"/>
</dbReference>
<comment type="caution">
    <text evidence="11">The sequence shown here is derived from an EMBL/GenBank/DDBJ whole genome shotgun (WGS) entry which is preliminary data.</text>
</comment>
<sequence length="728" mass="81631">MERMEKLLHEASLQGNVNMLLMLLQEDPLILDRVTLDRHGDTPLHIASMLGHMDFVNKIITQKPHLAMELDSKKRLPLHIASAKGHIEIVTLLLSAKPETSFARDRDGKNPLHLAAIKGHYDVVKELVQAEPQAARAMVQQETILHLCVKHNQVETVEFLLSNTRIEVSASNTHGETSMDILAQGPRDMKYQQIIRCLTQAAGVDNVNIEMTSFEQHVQDTRTKTWFDNTDQYDKKPHLESDSDNKGNWIKENRKTLMVVASLIATMAFQTGTNPPGGAWQDTILENETPPGHAPHQAGYAIMPSVNLELYNAYLVCNTVGFVSTLSIILLLTSGLSFLNHRVSLWILVVVMWIATTSMSITYLVSIWALAPDTPGPSSTPTTFERVVFGIVGVWVVLMTLLVVGHTIQILRRNMERMEKLLYEASLQGNVNMLLMLLQEDPLILDRVILDRHGDTPLHIASMLGHMDFVKNIITQKPHLAMELDSKKRLPLHIASAKGHIEIVTLLLSAKPETCVVARDRDGMNALHLAAIKGYYEVVKELVQAQPQAARAMVQQETILHLCVKHNQVEVLKLLMESVGDDHEFISTKDANGNTILHLAVADRQIEAVEFLLLNTTIEVNASNTDEETLMDILAQGPRDMKFQQIMWCLTRAAGVNDVNIELSSFEQDPQNSRTKYDYKKPHLKKDSKNKGSWLEEKRSSLMVVASLIATMAFQAGTNPPSEWRLAR</sequence>
<evidence type="ECO:0000256" key="6">
    <source>
        <dbReference type="ARBA" id="ARBA00023136"/>
    </source>
</evidence>
<dbReference type="EMBL" id="JBCNJP010000020">
    <property type="protein sequence ID" value="KAK9060610.1"/>
    <property type="molecule type" value="Genomic_DNA"/>
</dbReference>
<dbReference type="Pfam" id="PF12796">
    <property type="entry name" value="Ank_2"/>
    <property type="match status" value="3"/>
</dbReference>
<feature type="repeat" description="ANK" evidence="7">
    <location>
        <begin position="107"/>
        <end position="129"/>
    </location>
</feature>
<dbReference type="InterPro" id="IPR036770">
    <property type="entry name" value="Ankyrin_rpt-contain_sf"/>
</dbReference>
<dbReference type="InterPro" id="IPR026961">
    <property type="entry name" value="PGG_dom"/>
</dbReference>
<name>A0AAP0CPG8_9ASTR</name>
<dbReference type="PROSITE" id="PS50088">
    <property type="entry name" value="ANK_REPEAT"/>
    <property type="match status" value="7"/>
</dbReference>
<evidence type="ECO:0000256" key="7">
    <source>
        <dbReference type="PROSITE-ProRule" id="PRU00023"/>
    </source>
</evidence>
<evidence type="ECO:0000256" key="8">
    <source>
        <dbReference type="SAM" id="MobiDB-lite"/>
    </source>
</evidence>
<dbReference type="GO" id="GO:0005886">
    <property type="term" value="C:plasma membrane"/>
    <property type="evidence" value="ECO:0007669"/>
    <property type="project" value="TreeGrafter"/>
</dbReference>
<evidence type="ECO:0000256" key="5">
    <source>
        <dbReference type="ARBA" id="ARBA00023043"/>
    </source>
</evidence>
<dbReference type="Gene3D" id="1.25.40.20">
    <property type="entry name" value="Ankyrin repeat-containing domain"/>
    <property type="match status" value="3"/>
</dbReference>
<keyword evidence="5 7" id="KW-0040">ANK repeat</keyword>
<evidence type="ECO:0000256" key="9">
    <source>
        <dbReference type="SAM" id="Phobius"/>
    </source>
</evidence>
<evidence type="ECO:0000256" key="1">
    <source>
        <dbReference type="ARBA" id="ARBA00004141"/>
    </source>
</evidence>
<evidence type="ECO:0000259" key="10">
    <source>
        <dbReference type="Pfam" id="PF13962"/>
    </source>
</evidence>
<feature type="repeat" description="ANK" evidence="7">
    <location>
        <begin position="73"/>
        <end position="105"/>
    </location>
</feature>
<feature type="repeat" description="ANK" evidence="7">
    <location>
        <begin position="39"/>
        <end position="60"/>
    </location>
</feature>
<evidence type="ECO:0000256" key="4">
    <source>
        <dbReference type="ARBA" id="ARBA00022989"/>
    </source>
</evidence>
<dbReference type="Pfam" id="PF13962">
    <property type="entry name" value="PGG"/>
    <property type="match status" value="2"/>
</dbReference>
<evidence type="ECO:0000313" key="11">
    <source>
        <dbReference type="EMBL" id="KAK9060610.1"/>
    </source>
</evidence>
<evidence type="ECO:0000256" key="2">
    <source>
        <dbReference type="ARBA" id="ARBA00022692"/>
    </source>
</evidence>
<dbReference type="PANTHER" id="PTHR24186">
    <property type="entry name" value="PROTEIN PHOSPHATASE 1 REGULATORY SUBUNIT"/>
    <property type="match status" value="1"/>
</dbReference>
<dbReference type="AlphaFoldDB" id="A0AAP0CPG8"/>
<proteinExistence type="predicted"/>
<accession>A0AAP0CPG8</accession>
<feature type="repeat" description="ANK" evidence="7">
    <location>
        <begin position="522"/>
        <end position="544"/>
    </location>
</feature>